<evidence type="ECO:0000313" key="1">
    <source>
        <dbReference type="EMBL" id="PWA46488.1"/>
    </source>
</evidence>
<dbReference type="EMBL" id="PKPP01010261">
    <property type="protein sequence ID" value="PWA46488.1"/>
    <property type="molecule type" value="Genomic_DNA"/>
</dbReference>
<keyword evidence="2" id="KW-1185">Reference proteome</keyword>
<reference evidence="1 2" key="1">
    <citation type="journal article" date="2018" name="Mol. Plant">
        <title>The genome of Artemisia annua provides insight into the evolution of Asteraceae family and artemisinin biosynthesis.</title>
        <authorList>
            <person name="Shen Q."/>
            <person name="Zhang L."/>
            <person name="Liao Z."/>
            <person name="Wang S."/>
            <person name="Yan T."/>
            <person name="Shi P."/>
            <person name="Liu M."/>
            <person name="Fu X."/>
            <person name="Pan Q."/>
            <person name="Wang Y."/>
            <person name="Lv Z."/>
            <person name="Lu X."/>
            <person name="Zhang F."/>
            <person name="Jiang W."/>
            <person name="Ma Y."/>
            <person name="Chen M."/>
            <person name="Hao X."/>
            <person name="Li L."/>
            <person name="Tang Y."/>
            <person name="Lv G."/>
            <person name="Zhou Y."/>
            <person name="Sun X."/>
            <person name="Brodelius P.E."/>
            <person name="Rose J.K.C."/>
            <person name="Tang K."/>
        </authorList>
    </citation>
    <scope>NUCLEOTIDE SEQUENCE [LARGE SCALE GENOMIC DNA]</scope>
    <source>
        <strain evidence="2">cv. Huhao1</strain>
        <tissue evidence="1">Leaf</tissue>
    </source>
</reference>
<organism evidence="1 2">
    <name type="scientific">Artemisia annua</name>
    <name type="common">Sweet wormwood</name>
    <dbReference type="NCBI Taxonomy" id="35608"/>
    <lineage>
        <taxon>Eukaryota</taxon>
        <taxon>Viridiplantae</taxon>
        <taxon>Streptophyta</taxon>
        <taxon>Embryophyta</taxon>
        <taxon>Tracheophyta</taxon>
        <taxon>Spermatophyta</taxon>
        <taxon>Magnoliopsida</taxon>
        <taxon>eudicotyledons</taxon>
        <taxon>Gunneridae</taxon>
        <taxon>Pentapetalae</taxon>
        <taxon>asterids</taxon>
        <taxon>campanulids</taxon>
        <taxon>Asterales</taxon>
        <taxon>Asteraceae</taxon>
        <taxon>Asteroideae</taxon>
        <taxon>Anthemideae</taxon>
        <taxon>Artemisiinae</taxon>
        <taxon>Artemisia</taxon>
    </lineage>
</organism>
<gene>
    <name evidence="1" type="ORF">CTI12_AA508480</name>
</gene>
<proteinExistence type="predicted"/>
<evidence type="ECO:0000313" key="2">
    <source>
        <dbReference type="Proteomes" id="UP000245207"/>
    </source>
</evidence>
<comment type="caution">
    <text evidence="1">The sequence shown here is derived from an EMBL/GenBank/DDBJ whole genome shotgun (WGS) entry which is preliminary data.</text>
</comment>
<dbReference type="Proteomes" id="UP000245207">
    <property type="component" value="Unassembled WGS sequence"/>
</dbReference>
<dbReference type="AlphaFoldDB" id="A0A2U1LBW7"/>
<sequence>MDSLLCPCCSSNLEDSNHVFFAGNVALELWNRIALWLDLHIPEFVNMSDIFQWIDGHGGGSKQQRILNTTCVTLIWILWMYRNSVAFDCSRLKKHQLFDLSIEESMAAVGAGLSVVDSVG</sequence>
<name>A0A2U1LBW7_ARTAN</name>
<protein>
    <submittedName>
        <fullName evidence="1">Uncharacterized protein</fullName>
    </submittedName>
</protein>
<accession>A0A2U1LBW7</accession>